<dbReference type="InterPro" id="IPR014710">
    <property type="entry name" value="RmlC-like_jellyroll"/>
</dbReference>
<evidence type="ECO:0000313" key="5">
    <source>
        <dbReference type="EMBL" id="PYG84835.1"/>
    </source>
</evidence>
<dbReference type="PRINTS" id="PR00032">
    <property type="entry name" value="HTHARAC"/>
</dbReference>
<dbReference type="SUPFAM" id="SSF46689">
    <property type="entry name" value="Homeodomain-like"/>
    <property type="match status" value="2"/>
</dbReference>
<evidence type="ECO:0000313" key="6">
    <source>
        <dbReference type="Proteomes" id="UP000248132"/>
    </source>
</evidence>
<keyword evidence="2 5" id="KW-0238">DNA-binding</keyword>
<dbReference type="InterPro" id="IPR018062">
    <property type="entry name" value="HTH_AraC-typ_CS"/>
</dbReference>
<organism evidence="5 6">
    <name type="scientific">Ruminiclostridium sufflavum DSM 19573</name>
    <dbReference type="NCBI Taxonomy" id="1121337"/>
    <lineage>
        <taxon>Bacteria</taxon>
        <taxon>Bacillati</taxon>
        <taxon>Bacillota</taxon>
        <taxon>Clostridia</taxon>
        <taxon>Eubacteriales</taxon>
        <taxon>Oscillospiraceae</taxon>
        <taxon>Ruminiclostridium</taxon>
    </lineage>
</organism>
<evidence type="ECO:0000256" key="3">
    <source>
        <dbReference type="ARBA" id="ARBA00023163"/>
    </source>
</evidence>
<proteinExistence type="predicted"/>
<dbReference type="InterPro" id="IPR018060">
    <property type="entry name" value="HTH_AraC"/>
</dbReference>
<dbReference type="PANTHER" id="PTHR43280">
    <property type="entry name" value="ARAC-FAMILY TRANSCRIPTIONAL REGULATOR"/>
    <property type="match status" value="1"/>
</dbReference>
<evidence type="ECO:0000259" key="4">
    <source>
        <dbReference type="PROSITE" id="PS01124"/>
    </source>
</evidence>
<feature type="domain" description="HTH araC/xylS-type" evidence="4">
    <location>
        <begin position="184"/>
        <end position="282"/>
    </location>
</feature>
<dbReference type="PANTHER" id="PTHR43280:SF2">
    <property type="entry name" value="HTH-TYPE TRANSCRIPTIONAL REGULATOR EXSA"/>
    <property type="match status" value="1"/>
</dbReference>
<dbReference type="SMART" id="SM00342">
    <property type="entry name" value="HTH_ARAC"/>
    <property type="match status" value="1"/>
</dbReference>
<dbReference type="InterPro" id="IPR020449">
    <property type="entry name" value="Tscrpt_reg_AraC-type_HTH"/>
</dbReference>
<dbReference type="Gene3D" id="1.10.10.60">
    <property type="entry name" value="Homeodomain-like"/>
    <property type="match status" value="2"/>
</dbReference>
<dbReference type="Proteomes" id="UP000248132">
    <property type="component" value="Unassembled WGS sequence"/>
</dbReference>
<reference evidence="5 6" key="1">
    <citation type="submission" date="2018-06" db="EMBL/GenBank/DDBJ databases">
        <title>Genomic Encyclopedia of Type Strains, Phase I: the one thousand microbial genomes (KMG-I) project.</title>
        <authorList>
            <person name="Kyrpides N."/>
        </authorList>
    </citation>
    <scope>NUCLEOTIDE SEQUENCE [LARGE SCALE GENOMIC DNA]</scope>
    <source>
        <strain evidence="5 6">DSM 19573</strain>
    </source>
</reference>
<comment type="caution">
    <text evidence="5">The sequence shown here is derived from an EMBL/GenBank/DDBJ whole genome shotgun (WGS) entry which is preliminary data.</text>
</comment>
<dbReference type="SUPFAM" id="SSF51182">
    <property type="entry name" value="RmlC-like cupins"/>
    <property type="match status" value="1"/>
</dbReference>
<protein>
    <submittedName>
        <fullName evidence="5">AraC-like DNA-binding protein</fullName>
    </submittedName>
</protein>
<gene>
    <name evidence="5" type="ORF">LY28_03546</name>
</gene>
<dbReference type="RefSeq" id="WP_110463497.1">
    <property type="nucleotide sequence ID" value="NZ_QKMR01000030.1"/>
</dbReference>
<dbReference type="OrthoDB" id="9799319at2"/>
<dbReference type="Gene3D" id="2.60.120.10">
    <property type="entry name" value="Jelly Rolls"/>
    <property type="match status" value="1"/>
</dbReference>
<keyword evidence="6" id="KW-1185">Reference proteome</keyword>
<evidence type="ECO:0000256" key="2">
    <source>
        <dbReference type="ARBA" id="ARBA00023125"/>
    </source>
</evidence>
<dbReference type="EMBL" id="QKMR01000030">
    <property type="protein sequence ID" value="PYG84835.1"/>
    <property type="molecule type" value="Genomic_DNA"/>
</dbReference>
<dbReference type="GO" id="GO:0043565">
    <property type="term" value="F:sequence-specific DNA binding"/>
    <property type="evidence" value="ECO:0007669"/>
    <property type="project" value="InterPro"/>
</dbReference>
<name>A0A318XHU1_9FIRM</name>
<dbReference type="PROSITE" id="PS01124">
    <property type="entry name" value="HTH_ARAC_FAMILY_2"/>
    <property type="match status" value="1"/>
</dbReference>
<sequence>MYVDGLHEKGIFKDGFPFRLEVNALDNFDYPVHWHAVIEILYLEKNSLNINVNNKESKLDEGDILFIAGGDTHGFSNRNNSGKRIFIQFDSSSLSTFGNNSIIKSLISGSFKISLKDTPFHGSIKEHILSIVESYSKRDFGFEFFISARIHDIFAIISKFLADKVNFQNTPDTARKIQGMDKLSEAFKYIEANYMNDISLSDVAKAVGFSESYFSRMFKDITEKNFILYLNEYRIKQAEHFLIDSSMSIADIAYTVGFNSIVTFNRAFKSIKGCSPSGYKKIGL</sequence>
<keyword evidence="3" id="KW-0804">Transcription</keyword>
<dbReference type="PROSITE" id="PS00041">
    <property type="entry name" value="HTH_ARAC_FAMILY_1"/>
    <property type="match status" value="1"/>
</dbReference>
<dbReference type="InterPro" id="IPR011051">
    <property type="entry name" value="RmlC_Cupin_sf"/>
</dbReference>
<evidence type="ECO:0000256" key="1">
    <source>
        <dbReference type="ARBA" id="ARBA00023015"/>
    </source>
</evidence>
<keyword evidence="1" id="KW-0805">Transcription regulation</keyword>
<dbReference type="GO" id="GO:0003700">
    <property type="term" value="F:DNA-binding transcription factor activity"/>
    <property type="evidence" value="ECO:0007669"/>
    <property type="project" value="InterPro"/>
</dbReference>
<dbReference type="AlphaFoldDB" id="A0A318XHU1"/>
<dbReference type="Pfam" id="PF12833">
    <property type="entry name" value="HTH_18"/>
    <property type="match status" value="1"/>
</dbReference>
<dbReference type="InterPro" id="IPR009057">
    <property type="entry name" value="Homeodomain-like_sf"/>
</dbReference>
<accession>A0A318XHU1</accession>